<dbReference type="Proteomes" id="UP001499882">
    <property type="component" value="Unassembled WGS sequence"/>
</dbReference>
<dbReference type="EMBL" id="BAABKN010000039">
    <property type="protein sequence ID" value="GAA4759817.1"/>
    <property type="molecule type" value="Genomic_DNA"/>
</dbReference>
<accession>A0ABP8ZLE3</accession>
<feature type="region of interest" description="Disordered" evidence="1">
    <location>
        <begin position="1"/>
        <end position="32"/>
    </location>
</feature>
<evidence type="ECO:0000313" key="2">
    <source>
        <dbReference type="EMBL" id="GAA4759817.1"/>
    </source>
</evidence>
<evidence type="ECO:0000313" key="3">
    <source>
        <dbReference type="Proteomes" id="UP001499882"/>
    </source>
</evidence>
<proteinExistence type="predicted"/>
<organism evidence="2 3">
    <name type="scientific">Nocardioides endophyticus</name>
    <dbReference type="NCBI Taxonomy" id="1353775"/>
    <lineage>
        <taxon>Bacteria</taxon>
        <taxon>Bacillati</taxon>
        <taxon>Actinomycetota</taxon>
        <taxon>Actinomycetes</taxon>
        <taxon>Propionibacteriales</taxon>
        <taxon>Nocardioidaceae</taxon>
        <taxon>Nocardioides</taxon>
    </lineage>
</organism>
<keyword evidence="3" id="KW-1185">Reference proteome</keyword>
<name>A0ABP8ZLE3_9ACTN</name>
<evidence type="ECO:0000256" key="1">
    <source>
        <dbReference type="SAM" id="MobiDB-lite"/>
    </source>
</evidence>
<gene>
    <name evidence="2" type="ORF">GCM10023350_52510</name>
</gene>
<dbReference type="RefSeq" id="WP_345530111.1">
    <property type="nucleotide sequence ID" value="NZ_BAABKN010000039.1"/>
</dbReference>
<reference evidence="3" key="1">
    <citation type="journal article" date="2019" name="Int. J. Syst. Evol. Microbiol.">
        <title>The Global Catalogue of Microorganisms (GCM) 10K type strain sequencing project: providing services to taxonomists for standard genome sequencing and annotation.</title>
        <authorList>
            <consortium name="The Broad Institute Genomics Platform"/>
            <consortium name="The Broad Institute Genome Sequencing Center for Infectious Disease"/>
            <person name="Wu L."/>
            <person name="Ma J."/>
        </authorList>
    </citation>
    <scope>NUCLEOTIDE SEQUENCE [LARGE SCALE GENOMIC DNA]</scope>
    <source>
        <strain evidence="3">JCM 18532</strain>
    </source>
</reference>
<comment type="caution">
    <text evidence="2">The sequence shown here is derived from an EMBL/GenBank/DDBJ whole genome shotgun (WGS) entry which is preliminary data.</text>
</comment>
<sequence length="114" mass="12467">MGTDLTDCQQADHRDQGKITGADGRGYARRGTKMKRSAADDLVASGVPLVLDMYASGQFEWFDGDAATRKWAEVRPYVVAAQPTSKELGKHELWNAGVWQDDEGGQLLYLTGSC</sequence>
<protein>
    <submittedName>
        <fullName evidence="2">Uncharacterized protein</fullName>
    </submittedName>
</protein>